<keyword evidence="10" id="KW-0539">Nucleus</keyword>
<protein>
    <recommendedName>
        <fullName evidence="2">histone acetyltransferase</fullName>
        <ecNumber evidence="2">2.3.1.48</ecNumber>
    </recommendedName>
</protein>
<comment type="subcellular location">
    <subcellularLocation>
        <location evidence="1">Nucleus</location>
    </subcellularLocation>
</comment>
<evidence type="ECO:0000256" key="12">
    <source>
        <dbReference type="PROSITE-ProRule" id="PRU00203"/>
    </source>
</evidence>
<dbReference type="AlphaFoldDB" id="A0A1I7TLA5"/>
<dbReference type="GO" id="GO:0005667">
    <property type="term" value="C:transcription regulator complex"/>
    <property type="evidence" value="ECO:0007669"/>
    <property type="project" value="TreeGrafter"/>
</dbReference>
<dbReference type="eggNOG" id="KOG1778">
    <property type="taxonomic scope" value="Eukaryota"/>
</dbReference>
<dbReference type="GO" id="GO:0004402">
    <property type="term" value="F:histone acetyltransferase activity"/>
    <property type="evidence" value="ECO:0007669"/>
    <property type="project" value="InterPro"/>
</dbReference>
<evidence type="ECO:0000259" key="13">
    <source>
        <dbReference type="PROSITE" id="PS50134"/>
    </source>
</evidence>
<proteinExistence type="predicted"/>
<dbReference type="EC" id="2.3.1.48" evidence="2"/>
<sequence>MINLSNPSAIEPEIRQRVQQHLVFVIHSHTCLKRDQENANRISSGQPPRHPPCHLEHCDTFKQLLRHMFECRLGPICSTKYCSSSRKIMKHWKECRDVECVVCAPIRAAQT</sequence>
<dbReference type="Pfam" id="PF02135">
    <property type="entry name" value="zf-TAZ"/>
    <property type="match status" value="1"/>
</dbReference>
<evidence type="ECO:0000313" key="14">
    <source>
        <dbReference type="Proteomes" id="UP000095282"/>
    </source>
</evidence>
<name>A0A1I7TLA5_9PELO</name>
<keyword evidence="4 12" id="KW-0479">Metal-binding</keyword>
<dbReference type="GO" id="GO:0003713">
    <property type="term" value="F:transcription coactivator activity"/>
    <property type="evidence" value="ECO:0007669"/>
    <property type="project" value="TreeGrafter"/>
</dbReference>
<reference evidence="15" key="1">
    <citation type="submission" date="2016-11" db="UniProtKB">
        <authorList>
            <consortium name="WormBaseParasite"/>
        </authorList>
    </citation>
    <scope>IDENTIFICATION</scope>
</reference>
<dbReference type="GO" id="GO:0045944">
    <property type="term" value="P:positive regulation of transcription by RNA polymerase II"/>
    <property type="evidence" value="ECO:0007669"/>
    <property type="project" value="TreeGrafter"/>
</dbReference>
<dbReference type="GO" id="GO:0008270">
    <property type="term" value="F:zinc ion binding"/>
    <property type="evidence" value="ECO:0007669"/>
    <property type="project" value="UniProtKB-KW"/>
</dbReference>
<dbReference type="InterPro" id="IPR000197">
    <property type="entry name" value="Znf_TAZ"/>
</dbReference>
<keyword evidence="5 12" id="KW-0863">Zinc-finger</keyword>
<dbReference type="STRING" id="1561998.A0A1I7TLA5"/>
<evidence type="ECO:0000256" key="10">
    <source>
        <dbReference type="ARBA" id="ARBA00023242"/>
    </source>
</evidence>
<dbReference type="InterPro" id="IPR013178">
    <property type="entry name" value="Histone_AcTrfase_Rtt109/CBP"/>
</dbReference>
<evidence type="ECO:0000256" key="11">
    <source>
        <dbReference type="ARBA" id="ARBA00048017"/>
    </source>
</evidence>
<keyword evidence="14" id="KW-1185">Reference proteome</keyword>
<dbReference type="SMART" id="SM00551">
    <property type="entry name" value="ZnF_TAZ"/>
    <property type="match status" value="1"/>
</dbReference>
<dbReference type="GO" id="GO:0000123">
    <property type="term" value="C:histone acetyltransferase complex"/>
    <property type="evidence" value="ECO:0007669"/>
    <property type="project" value="TreeGrafter"/>
</dbReference>
<evidence type="ECO:0000256" key="4">
    <source>
        <dbReference type="ARBA" id="ARBA00022723"/>
    </source>
</evidence>
<evidence type="ECO:0000256" key="7">
    <source>
        <dbReference type="ARBA" id="ARBA00022853"/>
    </source>
</evidence>
<evidence type="ECO:0000256" key="9">
    <source>
        <dbReference type="ARBA" id="ARBA00023163"/>
    </source>
</evidence>
<dbReference type="Proteomes" id="UP000095282">
    <property type="component" value="Unplaced"/>
</dbReference>
<accession>A0A1I7TLA5</accession>
<keyword evidence="7" id="KW-0156">Chromatin regulator</keyword>
<evidence type="ECO:0000256" key="5">
    <source>
        <dbReference type="ARBA" id="ARBA00022771"/>
    </source>
</evidence>
<organism evidence="14 15">
    <name type="scientific">Caenorhabditis tropicalis</name>
    <dbReference type="NCBI Taxonomy" id="1561998"/>
    <lineage>
        <taxon>Eukaryota</taxon>
        <taxon>Metazoa</taxon>
        <taxon>Ecdysozoa</taxon>
        <taxon>Nematoda</taxon>
        <taxon>Chromadorea</taxon>
        <taxon>Rhabditida</taxon>
        <taxon>Rhabditina</taxon>
        <taxon>Rhabditomorpha</taxon>
        <taxon>Rhabditoidea</taxon>
        <taxon>Rhabditidae</taxon>
        <taxon>Peloderinae</taxon>
        <taxon>Caenorhabditis</taxon>
    </lineage>
</organism>
<dbReference type="WBParaSite" id="Csp11.Scaffold628.g7043.t1">
    <property type="protein sequence ID" value="Csp11.Scaffold628.g7043.t1"/>
    <property type="gene ID" value="Csp11.Scaffold628.g7043"/>
</dbReference>
<evidence type="ECO:0000256" key="1">
    <source>
        <dbReference type="ARBA" id="ARBA00004123"/>
    </source>
</evidence>
<comment type="catalytic activity">
    <reaction evidence="11">
        <text>L-lysyl-[protein] + acetyl-CoA = N(6)-acetyl-L-lysyl-[protein] + CoA + H(+)</text>
        <dbReference type="Rhea" id="RHEA:45948"/>
        <dbReference type="Rhea" id="RHEA-COMP:9752"/>
        <dbReference type="Rhea" id="RHEA-COMP:10731"/>
        <dbReference type="ChEBI" id="CHEBI:15378"/>
        <dbReference type="ChEBI" id="CHEBI:29969"/>
        <dbReference type="ChEBI" id="CHEBI:57287"/>
        <dbReference type="ChEBI" id="CHEBI:57288"/>
        <dbReference type="ChEBI" id="CHEBI:61930"/>
        <dbReference type="EC" id="2.3.1.48"/>
    </reaction>
</comment>
<dbReference type="InterPro" id="IPR035898">
    <property type="entry name" value="TAZ_dom_sf"/>
</dbReference>
<evidence type="ECO:0000313" key="15">
    <source>
        <dbReference type="WBParaSite" id="Csp11.Scaffold628.g7043.t1"/>
    </source>
</evidence>
<feature type="zinc finger region" description="TAZ-type" evidence="12">
    <location>
        <begin position="11"/>
        <end position="106"/>
    </location>
</feature>
<dbReference type="SUPFAM" id="SSF57933">
    <property type="entry name" value="TAZ domain"/>
    <property type="match status" value="1"/>
</dbReference>
<dbReference type="PANTHER" id="PTHR13808:SF1">
    <property type="entry name" value="HISTONE ACETYLTRANSFERASE"/>
    <property type="match status" value="1"/>
</dbReference>
<dbReference type="PANTHER" id="PTHR13808">
    <property type="entry name" value="CBP/P300-RELATED"/>
    <property type="match status" value="1"/>
</dbReference>
<keyword evidence="3" id="KW-0808">Transferase</keyword>
<evidence type="ECO:0000256" key="3">
    <source>
        <dbReference type="ARBA" id="ARBA00022679"/>
    </source>
</evidence>
<keyword evidence="8" id="KW-0805">Transcription regulation</keyword>
<evidence type="ECO:0000256" key="8">
    <source>
        <dbReference type="ARBA" id="ARBA00023015"/>
    </source>
</evidence>
<keyword evidence="6 12" id="KW-0862">Zinc</keyword>
<dbReference type="GO" id="GO:0005634">
    <property type="term" value="C:nucleus"/>
    <property type="evidence" value="ECO:0007669"/>
    <property type="project" value="UniProtKB-SubCell"/>
</dbReference>
<dbReference type="Gene3D" id="1.20.1020.10">
    <property type="entry name" value="TAZ domain"/>
    <property type="match status" value="1"/>
</dbReference>
<evidence type="ECO:0000256" key="2">
    <source>
        <dbReference type="ARBA" id="ARBA00013184"/>
    </source>
</evidence>
<dbReference type="PROSITE" id="PS50134">
    <property type="entry name" value="ZF_TAZ"/>
    <property type="match status" value="1"/>
</dbReference>
<dbReference type="GO" id="GO:0031490">
    <property type="term" value="F:chromatin DNA binding"/>
    <property type="evidence" value="ECO:0007669"/>
    <property type="project" value="TreeGrafter"/>
</dbReference>
<keyword evidence="9" id="KW-0804">Transcription</keyword>
<evidence type="ECO:0000256" key="6">
    <source>
        <dbReference type="ARBA" id="ARBA00022833"/>
    </source>
</evidence>
<feature type="domain" description="TAZ-type" evidence="13">
    <location>
        <begin position="11"/>
        <end position="106"/>
    </location>
</feature>